<keyword evidence="5" id="KW-0833">Ubl conjugation pathway</keyword>
<reference evidence="11" key="1">
    <citation type="journal article" date="2020" name="Nature">
        <title>Giant virus diversity and host interactions through global metagenomics.</title>
        <authorList>
            <person name="Schulz F."/>
            <person name="Roux S."/>
            <person name="Paez-Espino D."/>
            <person name="Jungbluth S."/>
            <person name="Walsh D.A."/>
            <person name="Denef V.J."/>
            <person name="McMahon K.D."/>
            <person name="Konstantinidis K.T."/>
            <person name="Eloe-Fadrosh E.A."/>
            <person name="Kyrpides N.C."/>
            <person name="Woyke T."/>
        </authorList>
    </citation>
    <scope>NUCLEOTIDE SEQUENCE</scope>
    <source>
        <strain evidence="11">GVMAG-M-3300013004-44</strain>
    </source>
</reference>
<feature type="compositionally biased region" description="Acidic residues" evidence="8">
    <location>
        <begin position="554"/>
        <end position="568"/>
    </location>
</feature>
<proteinExistence type="predicted"/>
<dbReference type="AlphaFoldDB" id="A0A6C0BHV2"/>
<evidence type="ECO:0000256" key="5">
    <source>
        <dbReference type="ARBA" id="ARBA00022786"/>
    </source>
</evidence>
<accession>A0A6C0BHV2</accession>
<keyword evidence="7" id="KW-0175">Coiled coil</keyword>
<protein>
    <recommendedName>
        <fullName evidence="12">RING-type domain-containing protein</fullName>
    </recommendedName>
</protein>
<evidence type="ECO:0000256" key="4">
    <source>
        <dbReference type="ARBA" id="ARBA00022771"/>
    </source>
</evidence>
<keyword evidence="6" id="KW-0862">Zinc</keyword>
<dbReference type="GO" id="GO:0008270">
    <property type="term" value="F:zinc ion binding"/>
    <property type="evidence" value="ECO:0007669"/>
    <property type="project" value="UniProtKB-KW"/>
</dbReference>
<evidence type="ECO:0000256" key="7">
    <source>
        <dbReference type="SAM" id="Coils"/>
    </source>
</evidence>
<evidence type="ECO:0000313" key="11">
    <source>
        <dbReference type="EMBL" id="QHS91129.1"/>
    </source>
</evidence>
<dbReference type="GO" id="GO:0016740">
    <property type="term" value="F:transferase activity"/>
    <property type="evidence" value="ECO:0007669"/>
    <property type="project" value="UniProtKB-KW"/>
</dbReference>
<feature type="domain" description="RING-type" evidence="10">
    <location>
        <begin position="25"/>
        <end position="347"/>
    </location>
</feature>
<dbReference type="PROSITE" id="PS50089">
    <property type="entry name" value="ZF_RING_2"/>
    <property type="match status" value="1"/>
</dbReference>
<keyword evidence="1" id="KW-0808">Transferase</keyword>
<dbReference type="EMBL" id="MN739155">
    <property type="protein sequence ID" value="QHS91129.1"/>
    <property type="molecule type" value="Genomic_DNA"/>
</dbReference>
<evidence type="ECO:0000256" key="1">
    <source>
        <dbReference type="ARBA" id="ARBA00022679"/>
    </source>
</evidence>
<dbReference type="SUPFAM" id="SSF57850">
    <property type="entry name" value="RING/U-box"/>
    <property type="match status" value="1"/>
</dbReference>
<dbReference type="SUPFAM" id="SSF57903">
    <property type="entry name" value="FYVE/PHD zinc finger"/>
    <property type="match status" value="1"/>
</dbReference>
<dbReference type="InterPro" id="IPR044066">
    <property type="entry name" value="TRIAD_supradom"/>
</dbReference>
<evidence type="ECO:0000259" key="9">
    <source>
        <dbReference type="PROSITE" id="PS50089"/>
    </source>
</evidence>
<evidence type="ECO:0000256" key="8">
    <source>
        <dbReference type="SAM" id="MobiDB-lite"/>
    </source>
</evidence>
<evidence type="ECO:0000256" key="6">
    <source>
        <dbReference type="ARBA" id="ARBA00022833"/>
    </source>
</evidence>
<feature type="region of interest" description="Disordered" evidence="8">
    <location>
        <begin position="597"/>
        <end position="623"/>
    </location>
</feature>
<evidence type="ECO:0000259" key="10">
    <source>
        <dbReference type="PROSITE" id="PS51873"/>
    </source>
</evidence>
<dbReference type="Gene3D" id="1.20.120.1750">
    <property type="match status" value="1"/>
</dbReference>
<keyword evidence="3" id="KW-0677">Repeat</keyword>
<keyword evidence="2" id="KW-0479">Metal-binding</keyword>
<feature type="region of interest" description="Disordered" evidence="8">
    <location>
        <begin position="543"/>
        <end position="575"/>
    </location>
</feature>
<evidence type="ECO:0008006" key="12">
    <source>
        <dbReference type="Google" id="ProtNLM"/>
    </source>
</evidence>
<dbReference type="InterPro" id="IPR011011">
    <property type="entry name" value="Znf_FYVE_PHD"/>
</dbReference>
<dbReference type="PROSITE" id="PS51873">
    <property type="entry name" value="TRIAD"/>
    <property type="match status" value="1"/>
</dbReference>
<evidence type="ECO:0000256" key="3">
    <source>
        <dbReference type="ARBA" id="ARBA00022737"/>
    </source>
</evidence>
<evidence type="ECO:0000256" key="2">
    <source>
        <dbReference type="ARBA" id="ARBA00022723"/>
    </source>
</evidence>
<sequence length="638" mass="74401">MSAESVVTESKKPRKPPVAKAEKVEKEVCSICADHYTAVLRRKVVCKFCSKDTCSKCVEQYLLSRHEDAHCLHCRVNYSDEVLRESCTKTYLQQTYFQHRQMVLMNRYRAQLPALQGEALAVRHRKDREAIAQGIRLEIVQLKNEKDSIMKEYSLKCAEHYKIIPSRTMKEEDRKALEQLILESRKQLDALMTQADKLRTDILIKKEIIFDLRHAPRDNAVADTDDKKEEERKRFIRRCTHDNCKGFLSSAWKCGMCEWYSCSKCFMVKGDSHDSPHECLKDDIETADLIRKNCKPCPKCGEQIEHGGGCSQMWCITCQTPWDWATGKIVTSGPLHNPLYYEWLRRTGGDIQRNPADVPCGGFPRAWELVRMPRGILPHVADKFYEFHRICQEFQDMSQQHYQTHIDNTTINAIHIRLLLQEIDEKEWGRCLAINEKKRKRDKEVQEVFGAFRMVAIELINRVHRYSDKKYRSFSDVSIIFAVQFINDLFIEIQELIQMMNDAFRTISIVHSYSVPYIDMRIHDEHIEFRLKTINFTEEAKKKRQSSKKVPSIEVDEKEDVPVTDDATDNATGDATVPAAIPENVSTYIPAYPPAWRYRHDDRDDRDDIQDLNYDSDGTDAQTQDALLRVYNQMRPPL</sequence>
<name>A0A6C0BHV2_9ZZZZ</name>
<feature type="domain" description="RING-type" evidence="9">
    <location>
        <begin position="29"/>
        <end position="75"/>
    </location>
</feature>
<dbReference type="InterPro" id="IPR001841">
    <property type="entry name" value="Znf_RING"/>
</dbReference>
<keyword evidence="4" id="KW-0863">Zinc-finger</keyword>
<organism evidence="11">
    <name type="scientific">viral metagenome</name>
    <dbReference type="NCBI Taxonomy" id="1070528"/>
    <lineage>
        <taxon>unclassified sequences</taxon>
        <taxon>metagenomes</taxon>
        <taxon>organismal metagenomes</taxon>
    </lineage>
</organism>
<feature type="coiled-coil region" evidence="7">
    <location>
        <begin position="132"/>
        <end position="201"/>
    </location>
</feature>